<dbReference type="InterPro" id="IPR050843">
    <property type="entry name" value="Glycosyl_Hydrlase_38"/>
</dbReference>
<evidence type="ECO:0000256" key="8">
    <source>
        <dbReference type="ARBA" id="ARBA00023157"/>
    </source>
</evidence>
<dbReference type="Pfam" id="PF07748">
    <property type="entry name" value="Glyco_hydro_38C"/>
    <property type="match status" value="1"/>
</dbReference>
<keyword evidence="9" id="KW-0325">Glycoprotein</keyword>
<dbReference type="Pfam" id="PF09261">
    <property type="entry name" value="Alpha-mann_mid"/>
    <property type="match status" value="1"/>
</dbReference>
<dbReference type="AlphaFoldDB" id="A0A3S3PUW6"/>
<keyword evidence="15" id="KW-1185">Reference proteome</keyword>
<dbReference type="InterPro" id="IPR048534">
    <property type="entry name" value="Man2a1-like_dom"/>
</dbReference>
<evidence type="ECO:0000256" key="2">
    <source>
        <dbReference type="ARBA" id="ARBA00009792"/>
    </source>
</evidence>
<dbReference type="STRING" id="1965070.A0A3S3PUW6"/>
<dbReference type="FunFam" id="2.70.98.30:FF:000003">
    <property type="entry name" value="Alpha-mannosidase"/>
    <property type="match status" value="1"/>
</dbReference>
<evidence type="ECO:0000256" key="7">
    <source>
        <dbReference type="ARBA" id="ARBA00022833"/>
    </source>
</evidence>
<comment type="caution">
    <text evidence="14">The sequence shown here is derived from an EMBL/GenBank/DDBJ whole genome shotgun (WGS) entry which is preliminary data.</text>
</comment>
<dbReference type="GO" id="GO:0046872">
    <property type="term" value="F:metal ion binding"/>
    <property type="evidence" value="ECO:0007669"/>
    <property type="project" value="UniProtKB-KW"/>
</dbReference>
<dbReference type="EMBL" id="NCKU01002905">
    <property type="protein sequence ID" value="RWS08573.1"/>
    <property type="molecule type" value="Genomic_DNA"/>
</dbReference>
<gene>
    <name evidence="13" type="ORF">B4U79_02154</name>
    <name evidence="14" type="ORF">B4U79_05902</name>
</gene>
<dbReference type="Pfam" id="PF21260">
    <property type="entry name" value="Laman-like_dom"/>
    <property type="match status" value="1"/>
</dbReference>
<dbReference type="Proteomes" id="UP000285301">
    <property type="component" value="Unassembled WGS sequence"/>
</dbReference>
<dbReference type="SMART" id="SM00872">
    <property type="entry name" value="Alpha-mann_mid"/>
    <property type="match status" value="1"/>
</dbReference>
<dbReference type="Gene3D" id="2.60.40.1180">
    <property type="entry name" value="Golgi alpha-mannosidase II"/>
    <property type="match status" value="1"/>
</dbReference>
<dbReference type="InterPro" id="IPR000602">
    <property type="entry name" value="Glyco_hydro_38_N"/>
</dbReference>
<dbReference type="PANTHER" id="PTHR11607:SF3">
    <property type="entry name" value="LYSOSOMAL ALPHA-MANNOSIDASE"/>
    <property type="match status" value="1"/>
</dbReference>
<dbReference type="GO" id="GO:0030246">
    <property type="term" value="F:carbohydrate binding"/>
    <property type="evidence" value="ECO:0007669"/>
    <property type="project" value="InterPro"/>
</dbReference>
<keyword evidence="8" id="KW-1015">Disulfide bond</keyword>
<dbReference type="Gene3D" id="2.60.40.1360">
    <property type="match status" value="1"/>
</dbReference>
<keyword evidence="5 11" id="KW-0732">Signal</keyword>
<dbReference type="InterPro" id="IPR011682">
    <property type="entry name" value="Glyco_hydro_38_C"/>
</dbReference>
<evidence type="ECO:0000313" key="15">
    <source>
        <dbReference type="Proteomes" id="UP000285301"/>
    </source>
</evidence>
<keyword evidence="4 11" id="KW-0479">Metal-binding</keyword>
<dbReference type="InterPro" id="IPR037094">
    <property type="entry name" value="Glyco_hydro_38_cen_sf"/>
</dbReference>
<dbReference type="OrthoDB" id="6503025at2759"/>
<dbReference type="InterPro" id="IPR015341">
    <property type="entry name" value="Glyco_hydro_38_cen"/>
</dbReference>
<keyword evidence="7 11" id="KW-0862">Zinc</keyword>
<dbReference type="InterPro" id="IPR041147">
    <property type="entry name" value="GH38_C"/>
</dbReference>
<dbReference type="FunFam" id="3.20.110.10:FF:000001">
    <property type="entry name" value="Alpha-mannosidase"/>
    <property type="match status" value="1"/>
</dbReference>
<evidence type="ECO:0000256" key="3">
    <source>
        <dbReference type="ARBA" id="ARBA00012752"/>
    </source>
</evidence>
<dbReference type="SUPFAM" id="SSF88688">
    <property type="entry name" value="Families 57/38 glycoside transferase middle domain"/>
    <property type="match status" value="1"/>
</dbReference>
<dbReference type="GO" id="GO:0004559">
    <property type="term" value="F:alpha-mannosidase activity"/>
    <property type="evidence" value="ECO:0007669"/>
    <property type="project" value="UniProtKB-EC"/>
</dbReference>
<evidence type="ECO:0000259" key="12">
    <source>
        <dbReference type="SMART" id="SM00872"/>
    </source>
</evidence>
<organism evidence="14 15">
    <name type="scientific">Dinothrombium tinctorium</name>
    <dbReference type="NCBI Taxonomy" id="1965070"/>
    <lineage>
        <taxon>Eukaryota</taxon>
        <taxon>Metazoa</taxon>
        <taxon>Ecdysozoa</taxon>
        <taxon>Arthropoda</taxon>
        <taxon>Chelicerata</taxon>
        <taxon>Arachnida</taxon>
        <taxon>Acari</taxon>
        <taxon>Acariformes</taxon>
        <taxon>Trombidiformes</taxon>
        <taxon>Prostigmata</taxon>
        <taxon>Anystina</taxon>
        <taxon>Parasitengona</taxon>
        <taxon>Trombidioidea</taxon>
        <taxon>Trombidiidae</taxon>
        <taxon>Dinothrombium</taxon>
    </lineage>
</organism>
<dbReference type="Gene3D" id="1.20.1270.50">
    <property type="entry name" value="Glycoside hydrolase family 38, central domain"/>
    <property type="match status" value="2"/>
</dbReference>
<evidence type="ECO:0000313" key="14">
    <source>
        <dbReference type="EMBL" id="RWS08573.1"/>
    </source>
</evidence>
<reference evidence="14 15" key="1">
    <citation type="journal article" date="2018" name="Gigascience">
        <title>Genomes of trombidid mites reveal novel predicted allergens and laterally-transferred genes associated with secondary metabolism.</title>
        <authorList>
            <person name="Dong X."/>
            <person name="Chaisiri K."/>
            <person name="Xia D."/>
            <person name="Armstrong S.D."/>
            <person name="Fang Y."/>
            <person name="Donnelly M.J."/>
            <person name="Kadowaki T."/>
            <person name="McGarry J.W."/>
            <person name="Darby A.C."/>
            <person name="Makepeace B.L."/>
        </authorList>
    </citation>
    <scope>NUCLEOTIDE SEQUENCE [LARGE SCALE GENOMIC DNA]</scope>
    <source>
        <strain evidence="14">UoL-WK</strain>
    </source>
</reference>
<accession>A0A3S3PUW6</accession>
<evidence type="ECO:0000256" key="11">
    <source>
        <dbReference type="RuleBase" id="RU361199"/>
    </source>
</evidence>
<evidence type="ECO:0000256" key="4">
    <source>
        <dbReference type="ARBA" id="ARBA00022723"/>
    </source>
</evidence>
<dbReference type="InterPro" id="IPR013780">
    <property type="entry name" value="Glyco_hydro_b"/>
</dbReference>
<evidence type="ECO:0000256" key="1">
    <source>
        <dbReference type="ARBA" id="ARBA00000365"/>
    </source>
</evidence>
<dbReference type="InterPro" id="IPR011330">
    <property type="entry name" value="Glyco_hydro/deAcase_b/a-brl"/>
</dbReference>
<dbReference type="InterPro" id="IPR028995">
    <property type="entry name" value="Glyco_hydro_57/38_cen_sf"/>
</dbReference>
<evidence type="ECO:0000256" key="5">
    <source>
        <dbReference type="ARBA" id="ARBA00022729"/>
    </source>
</evidence>
<sequence length="1001" mass="114890">MTRTLSFAFVLPLFVFTSTVCFARSVKYAVKCDYEHCPAGKADHLNVHIVSHTHDDVGWLKTVDQYYYGAKTDLQRAGVQYILDSVIPELLANPQRRFIYVETAFFWQWWKEQNNVTKDIVVKLVNEGRLEFIGGGWCMNDEAAAHYNAIIDQMTFGHRKLLDTFGKCGVPKVAWQIDPFGHSREQAFLFAKMNFDGLFFGRLDWMDKVNRAQQKTLELVWKGSDESVLGGDLFTGALPNGYNPPNGFCFDDTCADEPIIDDPQSDDYNVARKVDDFINASVIQSEKYATNHIIMTMGSDFQYQNAHIWYKNLDKLIKYVNEQQENGSKVNVFYSSPSCYLYALNKAGLNWTTKRDDFLPYSSDRHSYWTGYFTSRPAQKRYIRDSNNILQITKQLQTLSRINDKRTKFEINSLKQAMAVNQHHDAVTGTEKQHVAYDYARQLSRGVKNAQSVIINAYKRLLPGLTASSFSFCLKLNESECSITETYKSFTVTIYNPLVHERSFTVRLPVVGKSAYNIFDHNGDEVESTLIPIPDYVKNIPGRKSHADFELVFEVSLPALGLTTYEVHKAQRQRKWQSNSRQDTNVIKLKAKSFIVTFDAKSGEMKGIQMNDGKFISAKQSFKWYQGMAGNNSKSVFRASGAYIFRPNGTHDFSEAKASFHLHKNGGGEIHQTYNSWLGQSIRVDPSKDLIEFDWVVGPIPFADGIGKEIITHFETDLQTQKVFYTDSNGRQILKRVRDHRDTWKYVVTEPVSGNYYPVNSRIFIRDEQRDIQLTVLNDRTQGGSSVTDGCLELMVHRRLLYDDAFGVGEPLNETGVDDRGLVVRGKHFLILSKIEDGAKMHRKLAQEIYMAPLITFSNYNHQERRKQYFNTKLISFLNTTLPENVHLLTLEQWENGRVLLRLEHYFESTEDPSRLSQPVKVYLKHLFTPFKITNAVEMTLSANQLLSSATRLKWKTKDDNGLISSEHSFEDHHGVNNELVITLYPMQIRTFIVDVADKQK</sequence>
<feature type="signal peptide" evidence="11">
    <location>
        <begin position="1"/>
        <end position="23"/>
    </location>
</feature>
<reference evidence="14" key="2">
    <citation type="submission" date="2018-11" db="EMBL/GenBank/DDBJ databases">
        <title>Trombidioid mite genomics.</title>
        <authorList>
            <person name="Dong X."/>
        </authorList>
    </citation>
    <scope>NUCLEOTIDE SEQUENCE</scope>
    <source>
        <strain evidence="14">UoL-WK</strain>
    </source>
</reference>
<dbReference type="EMBL" id="NCKU01002906">
    <property type="protein sequence ID" value="RWS08571.1"/>
    <property type="molecule type" value="Genomic_DNA"/>
</dbReference>
<dbReference type="Gene3D" id="3.20.110.10">
    <property type="entry name" value="Glycoside hydrolase 38, N terminal domain"/>
    <property type="match status" value="1"/>
</dbReference>
<dbReference type="GO" id="GO:0006013">
    <property type="term" value="P:mannose metabolic process"/>
    <property type="evidence" value="ECO:0007669"/>
    <property type="project" value="InterPro"/>
</dbReference>
<dbReference type="FunFam" id="1.20.1270.50:FF:000003">
    <property type="entry name" value="Alpha-mannosidase"/>
    <property type="match status" value="1"/>
</dbReference>
<dbReference type="Pfam" id="PF01074">
    <property type="entry name" value="Glyco_hydro_38N"/>
    <property type="match status" value="1"/>
</dbReference>
<dbReference type="Pfam" id="PF17677">
    <property type="entry name" value="Glyco_hydro38C2"/>
    <property type="match status" value="1"/>
</dbReference>
<name>A0A3S3PUW6_9ACAR</name>
<evidence type="ECO:0000256" key="6">
    <source>
        <dbReference type="ARBA" id="ARBA00022801"/>
    </source>
</evidence>
<dbReference type="SUPFAM" id="SSF74650">
    <property type="entry name" value="Galactose mutarotase-like"/>
    <property type="match status" value="1"/>
</dbReference>
<dbReference type="CDD" id="cd10810">
    <property type="entry name" value="GH38N_AMII_LAM_like"/>
    <property type="match status" value="1"/>
</dbReference>
<dbReference type="InterPro" id="IPR027291">
    <property type="entry name" value="Glyco_hydro_38_N_sf"/>
</dbReference>
<evidence type="ECO:0000256" key="9">
    <source>
        <dbReference type="ARBA" id="ARBA00023180"/>
    </source>
</evidence>
<comment type="catalytic activity">
    <reaction evidence="1">
        <text>Hydrolysis of terminal, non-reducing alpha-D-mannose residues in alpha-D-mannosides.</text>
        <dbReference type="EC" id="3.2.1.24"/>
    </reaction>
</comment>
<feature type="chain" id="PRO_5034128023" description="Alpha-mannosidase" evidence="11">
    <location>
        <begin position="24"/>
        <end position="1001"/>
    </location>
</feature>
<evidence type="ECO:0000256" key="10">
    <source>
        <dbReference type="ARBA" id="ARBA00023295"/>
    </source>
</evidence>
<dbReference type="FunFam" id="1.20.1270.50:FF:000002">
    <property type="entry name" value="Alpha-mannosidase"/>
    <property type="match status" value="1"/>
</dbReference>
<proteinExistence type="inferred from homology"/>
<comment type="cofactor">
    <cofactor evidence="11">
        <name>Zn(2+)</name>
        <dbReference type="ChEBI" id="CHEBI:29105"/>
    </cofactor>
    <text evidence="11">Binds 1 zinc ion per subunit.</text>
</comment>
<feature type="domain" description="Glycoside hydrolase family 38 central" evidence="12">
    <location>
        <begin position="367"/>
        <end position="443"/>
    </location>
</feature>
<keyword evidence="6 11" id="KW-0378">Hydrolase</keyword>
<dbReference type="Gene3D" id="2.70.98.30">
    <property type="entry name" value="Golgi alpha-mannosidase II, domain 4"/>
    <property type="match status" value="1"/>
</dbReference>
<dbReference type="InterPro" id="IPR011013">
    <property type="entry name" value="Gal_mutarotase_sf_dom"/>
</dbReference>
<dbReference type="FunFam" id="2.60.40.1180:FF:000018">
    <property type="entry name" value="Alpha-mannosidase"/>
    <property type="match status" value="1"/>
</dbReference>
<dbReference type="EC" id="3.2.1.-" evidence="11"/>
<protein>
    <recommendedName>
        <fullName evidence="3 11">Alpha-mannosidase</fullName>
        <ecNumber evidence="11">3.2.1.-</ecNumber>
    </recommendedName>
</protein>
<keyword evidence="10 11" id="KW-0326">Glycosidase</keyword>
<evidence type="ECO:0000313" key="13">
    <source>
        <dbReference type="EMBL" id="RWS08571.1"/>
    </source>
</evidence>
<dbReference type="PANTHER" id="PTHR11607">
    <property type="entry name" value="ALPHA-MANNOSIDASE"/>
    <property type="match status" value="1"/>
</dbReference>
<dbReference type="SUPFAM" id="SSF88713">
    <property type="entry name" value="Glycoside hydrolase/deacetylase"/>
    <property type="match status" value="1"/>
</dbReference>
<dbReference type="GO" id="GO:0005764">
    <property type="term" value="C:lysosome"/>
    <property type="evidence" value="ECO:0007669"/>
    <property type="project" value="TreeGrafter"/>
</dbReference>
<comment type="similarity">
    <text evidence="2 11">Belongs to the glycosyl hydrolase 38 family.</text>
</comment>